<evidence type="ECO:0000313" key="2">
    <source>
        <dbReference type="EMBL" id="KAK9222522.1"/>
    </source>
</evidence>
<dbReference type="InterPro" id="IPR016024">
    <property type="entry name" value="ARM-type_fold"/>
</dbReference>
<dbReference type="Proteomes" id="UP001428341">
    <property type="component" value="Unassembled WGS sequence"/>
</dbReference>
<dbReference type="InterPro" id="IPR007216">
    <property type="entry name" value="CNOT9"/>
</dbReference>
<sequence length="319" mass="36342">MASDLNLPESLYEDYSTPDLPVHGPASVAYWIQALQSHETKERALLILSQIIMLSFQNKEIRKDLAPLLWNSIGTISALLQEIISVYRTLSSPNLTETASTRVSNALALFQCVASHPETRKQFLKAKLPLYLYPFLNTKDKEKPHEYLRLTSLGVIGTLVKSDDPEAIRFLLQTEIFPCCLTSMEVGSDLSKQVATFIIYKILLHEEGLKYCCVLADRFFAVARALAQMTEKLVEQPSPRLLKHIICCYHRLSQSPRACDGLRCCLPLWFGDRKFTSQLHGDFVAVRYLQELLSNIMARHEATRQPMRLLQPMQLMQLV</sequence>
<protein>
    <submittedName>
        <fullName evidence="2">Uncharacterized protein</fullName>
    </submittedName>
</protein>
<evidence type="ECO:0000313" key="3">
    <source>
        <dbReference type="Proteomes" id="UP001428341"/>
    </source>
</evidence>
<dbReference type="PANTHER" id="PTHR12262">
    <property type="entry name" value="CCR4-NOT TRANSCRIPTION COMPLEX SUBUNIT 9"/>
    <property type="match status" value="1"/>
</dbReference>
<gene>
    <name evidence="2" type="ORF">WN944_010958</name>
</gene>
<dbReference type="Gene3D" id="1.25.10.10">
    <property type="entry name" value="Leucine-rich Repeat Variant"/>
    <property type="match status" value="1"/>
</dbReference>
<dbReference type="GO" id="GO:0030014">
    <property type="term" value="C:CCR4-NOT complex"/>
    <property type="evidence" value="ECO:0007669"/>
    <property type="project" value="InterPro"/>
</dbReference>
<evidence type="ECO:0000256" key="1">
    <source>
        <dbReference type="ARBA" id="ARBA00006385"/>
    </source>
</evidence>
<dbReference type="Pfam" id="PF04078">
    <property type="entry name" value="Rcd1"/>
    <property type="match status" value="1"/>
</dbReference>
<dbReference type="SUPFAM" id="SSF48371">
    <property type="entry name" value="ARM repeat"/>
    <property type="match status" value="1"/>
</dbReference>
<name>A0AAP0QXJ8_9ROSI</name>
<proteinExistence type="inferred from homology"/>
<dbReference type="AlphaFoldDB" id="A0AAP0QXJ8"/>
<comment type="similarity">
    <text evidence="1">Belongs to the CNOT9 family.</text>
</comment>
<dbReference type="GO" id="GO:0006402">
    <property type="term" value="P:mRNA catabolic process"/>
    <property type="evidence" value="ECO:0007669"/>
    <property type="project" value="InterPro"/>
</dbReference>
<accession>A0AAP0QXJ8</accession>
<organism evidence="2 3">
    <name type="scientific">Citrus x changshan-huyou</name>
    <dbReference type="NCBI Taxonomy" id="2935761"/>
    <lineage>
        <taxon>Eukaryota</taxon>
        <taxon>Viridiplantae</taxon>
        <taxon>Streptophyta</taxon>
        <taxon>Embryophyta</taxon>
        <taxon>Tracheophyta</taxon>
        <taxon>Spermatophyta</taxon>
        <taxon>Magnoliopsida</taxon>
        <taxon>eudicotyledons</taxon>
        <taxon>Gunneridae</taxon>
        <taxon>Pentapetalae</taxon>
        <taxon>rosids</taxon>
        <taxon>malvids</taxon>
        <taxon>Sapindales</taxon>
        <taxon>Rutaceae</taxon>
        <taxon>Aurantioideae</taxon>
        <taxon>Citrus</taxon>
    </lineage>
</organism>
<comment type="caution">
    <text evidence="2">The sequence shown here is derived from an EMBL/GenBank/DDBJ whole genome shotgun (WGS) entry which is preliminary data.</text>
</comment>
<dbReference type="EMBL" id="JBCGBO010000002">
    <property type="protein sequence ID" value="KAK9222522.1"/>
    <property type="molecule type" value="Genomic_DNA"/>
</dbReference>
<dbReference type="FunFam" id="1.25.10.10:FF:000661">
    <property type="entry name" value="Cell differentiation family, Rcd1-like containing protein"/>
    <property type="match status" value="1"/>
</dbReference>
<reference evidence="2 3" key="1">
    <citation type="submission" date="2024-05" db="EMBL/GenBank/DDBJ databases">
        <title>Haplotype-resolved chromosome-level genome assembly of Huyou (Citrus changshanensis).</title>
        <authorList>
            <person name="Miao C."/>
            <person name="Chen W."/>
            <person name="Wu Y."/>
            <person name="Wang L."/>
            <person name="Zhao S."/>
            <person name="Grierson D."/>
            <person name="Xu C."/>
            <person name="Chen K."/>
        </authorList>
    </citation>
    <scope>NUCLEOTIDE SEQUENCE [LARGE SCALE GENOMIC DNA]</scope>
    <source>
        <strain evidence="2">01-14</strain>
        <tissue evidence="2">Leaf</tissue>
    </source>
</reference>
<dbReference type="InterPro" id="IPR011989">
    <property type="entry name" value="ARM-like"/>
</dbReference>
<keyword evidence="3" id="KW-1185">Reference proteome</keyword>